<dbReference type="GO" id="GO:0005509">
    <property type="term" value="F:calcium ion binding"/>
    <property type="evidence" value="ECO:0007669"/>
    <property type="project" value="InterPro"/>
</dbReference>
<keyword evidence="1" id="KW-0677">Repeat</keyword>
<evidence type="ECO:0000256" key="1">
    <source>
        <dbReference type="ARBA" id="ARBA00022737"/>
    </source>
</evidence>
<evidence type="ECO:0000256" key="2">
    <source>
        <dbReference type="ARBA" id="ARBA00022837"/>
    </source>
</evidence>
<accession>A0A7S1I4Q0</accession>
<dbReference type="InterPro" id="IPR002048">
    <property type="entry name" value="EF_hand_dom"/>
</dbReference>
<feature type="domain" description="EF-hand" evidence="3">
    <location>
        <begin position="57"/>
        <end position="88"/>
    </location>
</feature>
<proteinExistence type="predicted"/>
<dbReference type="PROSITE" id="PS50222">
    <property type="entry name" value="EF_HAND_2"/>
    <property type="match status" value="4"/>
</dbReference>
<evidence type="ECO:0000313" key="4">
    <source>
        <dbReference type="EMBL" id="CAD9000899.1"/>
    </source>
</evidence>
<reference evidence="4" key="1">
    <citation type="submission" date="2021-01" db="EMBL/GenBank/DDBJ databases">
        <authorList>
            <person name="Corre E."/>
            <person name="Pelletier E."/>
            <person name="Niang G."/>
            <person name="Scheremetjew M."/>
            <person name="Finn R."/>
            <person name="Kale V."/>
            <person name="Holt S."/>
            <person name="Cochrane G."/>
            <person name="Meng A."/>
            <person name="Brown T."/>
            <person name="Cohen L."/>
        </authorList>
    </citation>
    <scope>NUCLEOTIDE SEQUENCE</scope>
    <source>
        <strain evidence="4">NIES-381</strain>
    </source>
</reference>
<dbReference type="SUPFAM" id="SSF47473">
    <property type="entry name" value="EF-hand"/>
    <property type="match status" value="1"/>
</dbReference>
<evidence type="ECO:0000259" key="3">
    <source>
        <dbReference type="PROSITE" id="PS50222"/>
    </source>
</evidence>
<dbReference type="SMART" id="SM00054">
    <property type="entry name" value="EFh"/>
    <property type="match status" value="4"/>
</dbReference>
<sequence>MVQFDMDALQKELGLSQLEIENYKEAFDHFDADGGGTVTVDELEKALKLTGCGEGLDAKAMLAEVDHDDSGCVDFREFCQLMIRSQQQRVKDPMQEMREGFQAFDKDGSGTVSMQEIRHVLTHLGEHLDEEHWEVMEQMVRELDGDGDGEITYDEFLRLIAVE</sequence>
<name>A0A7S1I4Q0_9EUGL</name>
<dbReference type="InterPro" id="IPR018247">
    <property type="entry name" value="EF_Hand_1_Ca_BS"/>
</dbReference>
<dbReference type="EMBL" id="HBGA01033305">
    <property type="protein sequence ID" value="CAD9000899.1"/>
    <property type="molecule type" value="Transcribed_RNA"/>
</dbReference>
<dbReference type="GO" id="GO:0016460">
    <property type="term" value="C:myosin II complex"/>
    <property type="evidence" value="ECO:0007669"/>
    <property type="project" value="TreeGrafter"/>
</dbReference>
<dbReference type="FunFam" id="1.10.238.10:FF:000003">
    <property type="entry name" value="Calmodulin A"/>
    <property type="match status" value="1"/>
</dbReference>
<dbReference type="AlphaFoldDB" id="A0A7S1I4Q0"/>
<keyword evidence="2" id="KW-0106">Calcium</keyword>
<gene>
    <name evidence="4" type="ORF">EGYM00392_LOCUS11974</name>
</gene>
<feature type="domain" description="EF-hand" evidence="3">
    <location>
        <begin position="92"/>
        <end position="127"/>
    </location>
</feature>
<protein>
    <recommendedName>
        <fullName evidence="3">EF-hand domain-containing protein</fullName>
    </recommendedName>
</protein>
<dbReference type="Gene3D" id="1.10.238.10">
    <property type="entry name" value="EF-hand"/>
    <property type="match status" value="2"/>
</dbReference>
<dbReference type="PANTHER" id="PTHR23048:SF59">
    <property type="entry name" value="EF-HAND SUPERFAMILY PROTEIN"/>
    <property type="match status" value="1"/>
</dbReference>
<dbReference type="PANTHER" id="PTHR23048">
    <property type="entry name" value="MYOSIN LIGHT CHAIN 1, 3"/>
    <property type="match status" value="1"/>
</dbReference>
<dbReference type="Pfam" id="PF13499">
    <property type="entry name" value="EF-hand_7"/>
    <property type="match status" value="2"/>
</dbReference>
<feature type="domain" description="EF-hand" evidence="3">
    <location>
        <begin position="131"/>
        <end position="163"/>
    </location>
</feature>
<feature type="domain" description="EF-hand" evidence="3">
    <location>
        <begin position="18"/>
        <end position="53"/>
    </location>
</feature>
<dbReference type="InterPro" id="IPR050230">
    <property type="entry name" value="CALM/Myosin/TropC-like"/>
</dbReference>
<dbReference type="PROSITE" id="PS00018">
    <property type="entry name" value="EF_HAND_1"/>
    <property type="match status" value="4"/>
</dbReference>
<organism evidence="4">
    <name type="scientific">Eutreptiella gymnastica</name>
    <dbReference type="NCBI Taxonomy" id="73025"/>
    <lineage>
        <taxon>Eukaryota</taxon>
        <taxon>Discoba</taxon>
        <taxon>Euglenozoa</taxon>
        <taxon>Euglenida</taxon>
        <taxon>Spirocuta</taxon>
        <taxon>Euglenophyceae</taxon>
        <taxon>Eutreptiales</taxon>
        <taxon>Eutreptiaceae</taxon>
        <taxon>Eutreptiella</taxon>
    </lineage>
</organism>
<dbReference type="InterPro" id="IPR011992">
    <property type="entry name" value="EF-hand-dom_pair"/>
</dbReference>